<proteinExistence type="predicted"/>
<reference evidence="3" key="1">
    <citation type="submission" date="2025-08" db="UniProtKB">
        <authorList>
            <consortium name="RefSeq"/>
        </authorList>
    </citation>
    <scope>IDENTIFICATION</scope>
    <source>
        <strain evidence="3">11010-0011.00</strain>
        <tissue evidence="3">Whole body</tissue>
    </source>
</reference>
<accession>A0A6J2TZ30</accession>
<name>A0A6J2TZ30_DROLE</name>
<organism evidence="2 3">
    <name type="scientific">Drosophila lebanonensis</name>
    <name type="common">Fruit fly</name>
    <name type="synonym">Scaptodrosophila lebanonensis</name>
    <dbReference type="NCBI Taxonomy" id="7225"/>
    <lineage>
        <taxon>Eukaryota</taxon>
        <taxon>Metazoa</taxon>
        <taxon>Ecdysozoa</taxon>
        <taxon>Arthropoda</taxon>
        <taxon>Hexapoda</taxon>
        <taxon>Insecta</taxon>
        <taxon>Pterygota</taxon>
        <taxon>Neoptera</taxon>
        <taxon>Endopterygota</taxon>
        <taxon>Diptera</taxon>
        <taxon>Brachycera</taxon>
        <taxon>Muscomorpha</taxon>
        <taxon>Ephydroidea</taxon>
        <taxon>Drosophilidae</taxon>
        <taxon>Scaptodrosophila</taxon>
    </lineage>
</organism>
<dbReference type="AlphaFoldDB" id="A0A6J2TZ30"/>
<sequence>MFTYKVSTISALHEHVINMRQLLEKKDVEIKQYKVEGAQLRRSTVATKPFDTKGFDAQNEQLLADAAAYQQMSQLLNEQRTVSPDVHGTGTPDAKVKVEPVEEKPKYISPRNRKRQRLEIGENHLTRKIQQRQRAPEVQYIDSQSQELGLDDDVTDSTVDKKLEGLDGAAQQAELDACFVENKPPSLEGPPLNLKFSDDEDESNRDESNKQ</sequence>
<feature type="region of interest" description="Disordered" evidence="1">
    <location>
        <begin position="181"/>
        <end position="211"/>
    </location>
</feature>
<evidence type="ECO:0000256" key="1">
    <source>
        <dbReference type="SAM" id="MobiDB-lite"/>
    </source>
</evidence>
<protein>
    <submittedName>
        <fullName evidence="3">Uncharacterized protein LOC115628823 isoform X2</fullName>
    </submittedName>
</protein>
<dbReference type="Proteomes" id="UP000504634">
    <property type="component" value="Unplaced"/>
</dbReference>
<evidence type="ECO:0000313" key="3">
    <source>
        <dbReference type="RefSeq" id="XP_030380915.1"/>
    </source>
</evidence>
<feature type="region of interest" description="Disordered" evidence="1">
    <location>
        <begin position="129"/>
        <end position="152"/>
    </location>
</feature>
<gene>
    <name evidence="3" type="primary">LOC115628823</name>
</gene>
<dbReference type="GeneID" id="115628823"/>
<dbReference type="RefSeq" id="XP_030380915.1">
    <property type="nucleotide sequence ID" value="XM_030525055.1"/>
</dbReference>
<evidence type="ECO:0000313" key="2">
    <source>
        <dbReference type="Proteomes" id="UP000504634"/>
    </source>
</evidence>
<keyword evidence="2" id="KW-1185">Reference proteome</keyword>
<dbReference type="Gene3D" id="1.10.287.450">
    <property type="entry name" value="Helix hairpin bin"/>
    <property type="match status" value="1"/>
</dbReference>